<sequence length="141" mass="16410">MRTSALDIYSTPQQHNPRLFSVGKAKTQYWENFYNLKSPKLHSNSTSNSELILTQVRLDAIESELATACYRYIQLCQELDAMTFQNERYSCCCLDLEREKTSHEILAIIQEIGQLELERIHIQFKLSSLTSNRESIHLSSY</sequence>
<gene>
    <name evidence="1" type="ORF">VB854_06715</name>
</gene>
<name>A0ABU5TUS5_9CYAN</name>
<reference evidence="1 2" key="1">
    <citation type="submission" date="2023-12" db="EMBL/GenBank/DDBJ databases">
        <title>Baltic Sea Cyanobacteria.</title>
        <authorList>
            <person name="Delbaje E."/>
            <person name="Fewer D.P."/>
            <person name="Shishido T.K."/>
        </authorList>
    </citation>
    <scope>NUCLEOTIDE SEQUENCE [LARGE SCALE GENOMIC DNA]</scope>
    <source>
        <strain evidence="1 2">CCNP 1315</strain>
    </source>
</reference>
<dbReference type="RefSeq" id="WP_323275840.1">
    <property type="nucleotide sequence ID" value="NZ_JAYGHT010000013.1"/>
</dbReference>
<dbReference type="EMBL" id="JAYGHT010000013">
    <property type="protein sequence ID" value="MEA5518639.1"/>
    <property type="molecule type" value="Genomic_DNA"/>
</dbReference>
<protein>
    <submittedName>
        <fullName evidence="1">Uncharacterized protein</fullName>
    </submittedName>
</protein>
<accession>A0ABU5TUS5</accession>
<proteinExistence type="predicted"/>
<evidence type="ECO:0000313" key="1">
    <source>
        <dbReference type="EMBL" id="MEA5518639.1"/>
    </source>
</evidence>
<organism evidence="1 2">
    <name type="scientific">Limnoraphis robusta CCNP1315</name>
    <dbReference type="NCBI Taxonomy" id="3110306"/>
    <lineage>
        <taxon>Bacteria</taxon>
        <taxon>Bacillati</taxon>
        <taxon>Cyanobacteriota</taxon>
        <taxon>Cyanophyceae</taxon>
        <taxon>Oscillatoriophycideae</taxon>
        <taxon>Oscillatoriales</taxon>
        <taxon>Sirenicapillariaceae</taxon>
        <taxon>Limnoraphis</taxon>
    </lineage>
</organism>
<evidence type="ECO:0000313" key="2">
    <source>
        <dbReference type="Proteomes" id="UP001301728"/>
    </source>
</evidence>
<comment type="caution">
    <text evidence="1">The sequence shown here is derived from an EMBL/GenBank/DDBJ whole genome shotgun (WGS) entry which is preliminary data.</text>
</comment>
<dbReference type="Proteomes" id="UP001301728">
    <property type="component" value="Unassembled WGS sequence"/>
</dbReference>
<keyword evidence="2" id="KW-1185">Reference proteome</keyword>